<feature type="transmembrane region" description="Helical" evidence="2">
    <location>
        <begin position="127"/>
        <end position="147"/>
    </location>
</feature>
<evidence type="ECO:0000256" key="2">
    <source>
        <dbReference type="SAM" id="Phobius"/>
    </source>
</evidence>
<gene>
    <name evidence="3" type="ORF">FRZ54_07865</name>
</gene>
<dbReference type="OrthoDB" id="9779622at2"/>
<accession>A0A5B8UTS3</accession>
<keyword evidence="2" id="KW-0812">Transmembrane</keyword>
<dbReference type="RefSeq" id="WP_147031084.1">
    <property type="nucleotide sequence ID" value="NZ_CP042436.1"/>
</dbReference>
<dbReference type="EMBL" id="CP042436">
    <property type="protein sequence ID" value="QEC62507.1"/>
    <property type="molecule type" value="Genomic_DNA"/>
</dbReference>
<keyword evidence="2" id="KW-1133">Transmembrane helix</keyword>
<name>A0A5B8UTS3_9SPHI</name>
<keyword evidence="4" id="KW-1185">Reference proteome</keyword>
<proteinExistence type="predicted"/>
<protein>
    <submittedName>
        <fullName evidence="3">DUF2304 domain-containing protein</fullName>
    </submittedName>
</protein>
<evidence type="ECO:0000313" key="3">
    <source>
        <dbReference type="EMBL" id="QEC62507.1"/>
    </source>
</evidence>
<sequence length="470" mass="52324">MRSFRGTVSQPLNCYDAQSGAYFQLQLEELRIAGPELSKITREGTEHLGTITGTLYGYISRWVPARVRTEHFREDTVSAAGKAEPLSWARTDAHEFKRTGSQRFRRDRYVSGATAYRWGNWYAVDGGWSFSGMLQFLWVLLFGGLLVGFLIRLSWVGLLLVGFFLVVFLVSRISRLGVGRAFFSVFFGLLFLIYLLAVSVSLFRSASAGHPVVRQAPAPDDRDYTHTQPVTAGARGAGHPAEKGDEWVVHHRAWSDLDGNNYEGDVRVLRSVYEQAGAEHRRLAGLSGLPEVYRSMALSDEGRLDGVYALFDSLQLVNHLDSTRFAGMLVSFVQDIPYSSVTDGSCPERGGSVSSGPAGEPYNCIGQVPYGVQSPVEFMGNFQGDCDTRTLFLFTLFDHYHYRVAILGSESFRHSLLGLELPLPGSAKMAGNERYVLWETTSRGFRAGQLSPEIDHLDYWDFNLVNTTSS</sequence>
<feature type="region of interest" description="Disordered" evidence="1">
    <location>
        <begin position="217"/>
        <end position="239"/>
    </location>
</feature>
<feature type="transmembrane region" description="Helical" evidence="2">
    <location>
        <begin position="153"/>
        <end position="170"/>
    </location>
</feature>
<feature type="transmembrane region" description="Helical" evidence="2">
    <location>
        <begin position="182"/>
        <end position="203"/>
    </location>
</feature>
<evidence type="ECO:0000256" key="1">
    <source>
        <dbReference type="SAM" id="MobiDB-lite"/>
    </source>
</evidence>
<dbReference type="KEGG" id="mgin:FRZ54_07865"/>
<organism evidence="3 4">
    <name type="scientific">Mucilaginibacter ginsenosidivorans</name>
    <dbReference type="NCBI Taxonomy" id="398053"/>
    <lineage>
        <taxon>Bacteria</taxon>
        <taxon>Pseudomonadati</taxon>
        <taxon>Bacteroidota</taxon>
        <taxon>Sphingobacteriia</taxon>
        <taxon>Sphingobacteriales</taxon>
        <taxon>Sphingobacteriaceae</taxon>
        <taxon>Mucilaginibacter</taxon>
    </lineage>
</organism>
<reference evidence="3 4" key="1">
    <citation type="journal article" date="2017" name="Curr. Microbiol.">
        <title>Mucilaginibacter ginsenosidivorans sp. nov., Isolated from Soil of Ginseng Field.</title>
        <authorList>
            <person name="Kim M.M."/>
            <person name="Siddiqi M.Z."/>
            <person name="Im W.T."/>
        </authorList>
    </citation>
    <scope>NUCLEOTIDE SEQUENCE [LARGE SCALE GENOMIC DNA]</scope>
    <source>
        <strain evidence="3 4">Gsoil 3017</strain>
    </source>
</reference>
<dbReference type="Proteomes" id="UP000321479">
    <property type="component" value="Chromosome"/>
</dbReference>
<keyword evidence="2" id="KW-0472">Membrane</keyword>
<dbReference type="AlphaFoldDB" id="A0A5B8UTS3"/>
<evidence type="ECO:0000313" key="4">
    <source>
        <dbReference type="Proteomes" id="UP000321479"/>
    </source>
</evidence>